<dbReference type="PANTHER" id="PTHR43794">
    <property type="entry name" value="AMINOHYDROLASE SSNA-RELATED"/>
    <property type="match status" value="1"/>
</dbReference>
<dbReference type="InterPro" id="IPR032466">
    <property type="entry name" value="Metal_Hydrolase"/>
</dbReference>
<dbReference type="PANTHER" id="PTHR43794:SF11">
    <property type="entry name" value="AMIDOHYDROLASE-RELATED DOMAIN-CONTAINING PROTEIN"/>
    <property type="match status" value="1"/>
</dbReference>
<dbReference type="Pfam" id="PF01979">
    <property type="entry name" value="Amidohydro_1"/>
    <property type="match status" value="1"/>
</dbReference>
<dbReference type="Gene3D" id="3.20.20.140">
    <property type="entry name" value="Metal-dependent hydrolases"/>
    <property type="match status" value="1"/>
</dbReference>
<gene>
    <name evidence="3" type="ORF">BXY45_1474</name>
</gene>
<dbReference type="InterPro" id="IPR050287">
    <property type="entry name" value="MTA/SAH_deaminase"/>
</dbReference>
<evidence type="ECO:0000256" key="1">
    <source>
        <dbReference type="ARBA" id="ARBA00022801"/>
    </source>
</evidence>
<dbReference type="Proteomes" id="UP000245469">
    <property type="component" value="Unassembled WGS sequence"/>
</dbReference>
<sequence length="441" mass="46360">MQVIRNATLLTGAGEGAGEQVGDVLVEAGTIVSVGPRVTRPVAREIDGTGAIVSPGFVQSHVHLCQTAFSGLAEDLDVMRWLDRWVWPLEQALDAESMSASARWGVAEMLLSGITTFLSMESAYHTDAVFYAAADLGARATISKAIMDRCEPGTSLLAESTAQAWADPLRLMRVWHGAADGRIRVAVSPRSPSAATMPMWADALELAIRADTVVHTHINENRAQSEGVAVSNGARDVAFLEQLGARTRRTVLAHGVWLDDDEVDLLASSGASIAHCPSANLKLGSGIADVPRLRTRGVNIGLGADGAACNNTLDLRAELRLAALLHRRNGDAAAVSAAEALRMATRHGARALGLGPRFGVLRPGAVADLAVFDAPQFVPGTGESAVEHLVFSGSAMRARTVLVGEAVVVDDFALTRGDAGQIRRAGAAVRDDLRRRLAAGA</sequence>
<protein>
    <submittedName>
        <fullName evidence="3">5-methylthioadenosine/S-adenosylhomocysteine deaminase</fullName>
    </submittedName>
</protein>
<dbReference type="SUPFAM" id="SSF51338">
    <property type="entry name" value="Composite domain of metallo-dependent hydrolases"/>
    <property type="match status" value="1"/>
</dbReference>
<proteinExistence type="predicted"/>
<accession>A0A315ZLD8</accession>
<keyword evidence="4" id="KW-1185">Reference proteome</keyword>
<dbReference type="InterPro" id="IPR006680">
    <property type="entry name" value="Amidohydro-rel"/>
</dbReference>
<evidence type="ECO:0000313" key="3">
    <source>
        <dbReference type="EMBL" id="PWJ46435.1"/>
    </source>
</evidence>
<dbReference type="GO" id="GO:0016810">
    <property type="term" value="F:hydrolase activity, acting on carbon-nitrogen (but not peptide) bonds"/>
    <property type="evidence" value="ECO:0007669"/>
    <property type="project" value="InterPro"/>
</dbReference>
<name>A0A315ZLD8_9ACTN</name>
<dbReference type="Gene3D" id="2.30.40.10">
    <property type="entry name" value="Urease, subunit C, domain 1"/>
    <property type="match status" value="1"/>
</dbReference>
<feature type="domain" description="Amidohydrolase-related" evidence="2">
    <location>
        <begin position="52"/>
        <end position="403"/>
    </location>
</feature>
<organism evidence="3 4">
    <name type="scientific">Quadrisphaera granulorum</name>
    <dbReference type="NCBI Taxonomy" id="317664"/>
    <lineage>
        <taxon>Bacteria</taxon>
        <taxon>Bacillati</taxon>
        <taxon>Actinomycetota</taxon>
        <taxon>Actinomycetes</taxon>
        <taxon>Kineosporiales</taxon>
        <taxon>Kineosporiaceae</taxon>
        <taxon>Quadrisphaera</taxon>
    </lineage>
</organism>
<dbReference type="InterPro" id="IPR011059">
    <property type="entry name" value="Metal-dep_hydrolase_composite"/>
</dbReference>
<evidence type="ECO:0000259" key="2">
    <source>
        <dbReference type="Pfam" id="PF01979"/>
    </source>
</evidence>
<keyword evidence="1" id="KW-0378">Hydrolase</keyword>
<dbReference type="EMBL" id="QGDQ01000047">
    <property type="protein sequence ID" value="PWJ46435.1"/>
    <property type="molecule type" value="Genomic_DNA"/>
</dbReference>
<dbReference type="SUPFAM" id="SSF51556">
    <property type="entry name" value="Metallo-dependent hydrolases"/>
    <property type="match status" value="1"/>
</dbReference>
<comment type="caution">
    <text evidence="3">The sequence shown here is derived from an EMBL/GenBank/DDBJ whole genome shotgun (WGS) entry which is preliminary data.</text>
</comment>
<dbReference type="CDD" id="cd01298">
    <property type="entry name" value="ATZ_TRZ_like"/>
    <property type="match status" value="1"/>
</dbReference>
<reference evidence="3 4" key="1">
    <citation type="submission" date="2018-03" db="EMBL/GenBank/DDBJ databases">
        <title>Genomic Encyclopedia of Archaeal and Bacterial Type Strains, Phase II (KMG-II): from individual species to whole genera.</title>
        <authorList>
            <person name="Goeker M."/>
        </authorList>
    </citation>
    <scope>NUCLEOTIDE SEQUENCE [LARGE SCALE GENOMIC DNA]</scope>
    <source>
        <strain evidence="3 4">DSM 44889</strain>
    </source>
</reference>
<evidence type="ECO:0000313" key="4">
    <source>
        <dbReference type="Proteomes" id="UP000245469"/>
    </source>
</evidence>
<dbReference type="RefSeq" id="WP_170131678.1">
    <property type="nucleotide sequence ID" value="NZ_QGDQ01000047.1"/>
</dbReference>
<dbReference type="AlphaFoldDB" id="A0A315ZLD8"/>